<keyword evidence="1" id="KW-0472">Membrane</keyword>
<feature type="transmembrane region" description="Helical" evidence="1">
    <location>
        <begin position="138"/>
        <end position="160"/>
    </location>
</feature>
<name>A0A2D0NAN1_FLAN2</name>
<evidence type="ECO:0000313" key="3">
    <source>
        <dbReference type="EMBL" id="PHN05537.1"/>
    </source>
</evidence>
<dbReference type="EMBL" id="PDUD01000021">
    <property type="protein sequence ID" value="PHN05537.1"/>
    <property type="molecule type" value="Genomic_DNA"/>
</dbReference>
<evidence type="ECO:0000259" key="2">
    <source>
        <dbReference type="Pfam" id="PF07853"/>
    </source>
</evidence>
<dbReference type="AlphaFoldDB" id="A0A2D0NAN1"/>
<gene>
    <name evidence="3" type="ORF">CRP01_16220</name>
</gene>
<keyword evidence="1" id="KW-1133">Transmembrane helix</keyword>
<evidence type="ECO:0000256" key="1">
    <source>
        <dbReference type="SAM" id="Phobius"/>
    </source>
</evidence>
<feature type="domain" description="DUF1648" evidence="2">
    <location>
        <begin position="30"/>
        <end position="71"/>
    </location>
</feature>
<feature type="transmembrane region" description="Helical" evidence="1">
    <location>
        <begin position="21"/>
        <end position="41"/>
    </location>
</feature>
<keyword evidence="1" id="KW-0812">Transmembrane</keyword>
<dbReference type="Proteomes" id="UP000223913">
    <property type="component" value="Unassembled WGS sequence"/>
</dbReference>
<sequence>MNKNQPKILPPKSSLQQLMNSLALVGLIGFVIFFLLKWPGLPDPVPRHFNGAGEPDAYGSKYIMMILPLLAIGMYLFFNFISKRPHTFNYPVPITEENAERQYTLALNMMSALCAGIILAFFYISWRTVAVVNQEASGLGWWFMPVFLLVTFLPIGIYLAKANKKS</sequence>
<organism evidence="3 4">
    <name type="scientific">Flavilitoribacter nigricans (strain ATCC 23147 / DSM 23189 / NBRC 102662 / NCIMB 1420 / SS-2)</name>
    <name type="common">Lewinella nigricans</name>
    <dbReference type="NCBI Taxonomy" id="1122177"/>
    <lineage>
        <taxon>Bacteria</taxon>
        <taxon>Pseudomonadati</taxon>
        <taxon>Bacteroidota</taxon>
        <taxon>Saprospiria</taxon>
        <taxon>Saprospirales</taxon>
        <taxon>Lewinellaceae</taxon>
        <taxon>Flavilitoribacter</taxon>
    </lineage>
</organism>
<dbReference type="RefSeq" id="WP_099151114.1">
    <property type="nucleotide sequence ID" value="NZ_PDUD01000021.1"/>
</dbReference>
<feature type="transmembrane region" description="Helical" evidence="1">
    <location>
        <begin position="103"/>
        <end position="126"/>
    </location>
</feature>
<dbReference type="Pfam" id="PF07853">
    <property type="entry name" value="DUF1648"/>
    <property type="match status" value="1"/>
</dbReference>
<comment type="caution">
    <text evidence="3">The sequence shown here is derived from an EMBL/GenBank/DDBJ whole genome shotgun (WGS) entry which is preliminary data.</text>
</comment>
<dbReference type="InterPro" id="IPR012867">
    <property type="entry name" value="DUF1648"/>
</dbReference>
<feature type="transmembrane region" description="Helical" evidence="1">
    <location>
        <begin position="61"/>
        <end position="82"/>
    </location>
</feature>
<keyword evidence="4" id="KW-1185">Reference proteome</keyword>
<accession>A0A2D0NAN1</accession>
<proteinExistence type="predicted"/>
<reference evidence="3 4" key="1">
    <citation type="submission" date="2017-10" db="EMBL/GenBank/DDBJ databases">
        <title>The draft genome sequence of Lewinella nigricans NBRC 102662.</title>
        <authorList>
            <person name="Wang K."/>
        </authorList>
    </citation>
    <scope>NUCLEOTIDE SEQUENCE [LARGE SCALE GENOMIC DNA]</scope>
    <source>
        <strain evidence="3 4">NBRC 102662</strain>
    </source>
</reference>
<dbReference type="OrthoDB" id="9808690at2"/>
<protein>
    <recommendedName>
        <fullName evidence="2">DUF1648 domain-containing protein</fullName>
    </recommendedName>
</protein>
<evidence type="ECO:0000313" key="4">
    <source>
        <dbReference type="Proteomes" id="UP000223913"/>
    </source>
</evidence>